<organism evidence="4 5">
    <name type="scientific">Candidatus Daviesbacteria bacterium RIFCSPLOWO2_02_FULL_36_7</name>
    <dbReference type="NCBI Taxonomy" id="1797792"/>
    <lineage>
        <taxon>Bacteria</taxon>
        <taxon>Candidatus Daviesiibacteriota</taxon>
    </lineage>
</organism>
<evidence type="ECO:0000256" key="1">
    <source>
        <dbReference type="ARBA" id="ARBA00010562"/>
    </source>
</evidence>
<dbReference type="GO" id="GO:0006351">
    <property type="term" value="P:DNA-templated transcription"/>
    <property type="evidence" value="ECO:0007669"/>
    <property type="project" value="TreeGrafter"/>
</dbReference>
<keyword evidence="2" id="KW-1277">Toxin-antitoxin system</keyword>
<name>A0A1F5MI68_9BACT</name>
<dbReference type="Gene3D" id="1.10.1220.10">
    <property type="entry name" value="Met repressor-like"/>
    <property type="match status" value="1"/>
</dbReference>
<dbReference type="InterPro" id="IPR007337">
    <property type="entry name" value="RelB/DinJ"/>
</dbReference>
<dbReference type="GO" id="GO:0006355">
    <property type="term" value="P:regulation of DNA-templated transcription"/>
    <property type="evidence" value="ECO:0007669"/>
    <property type="project" value="InterPro"/>
</dbReference>
<reference evidence="4 5" key="1">
    <citation type="journal article" date="2016" name="Nat. Commun.">
        <title>Thousands of microbial genomes shed light on interconnected biogeochemical processes in an aquifer system.</title>
        <authorList>
            <person name="Anantharaman K."/>
            <person name="Brown C.T."/>
            <person name="Hug L.A."/>
            <person name="Sharon I."/>
            <person name="Castelle C.J."/>
            <person name="Probst A.J."/>
            <person name="Thomas B.C."/>
            <person name="Singh A."/>
            <person name="Wilkins M.J."/>
            <person name="Karaoz U."/>
            <person name="Brodie E.L."/>
            <person name="Williams K.H."/>
            <person name="Hubbard S.S."/>
            <person name="Banfield J.F."/>
        </authorList>
    </citation>
    <scope>NUCLEOTIDE SEQUENCE [LARGE SCALE GENOMIC DNA]</scope>
</reference>
<evidence type="ECO:0008006" key="6">
    <source>
        <dbReference type="Google" id="ProtNLM"/>
    </source>
</evidence>
<feature type="region of interest" description="Disordered" evidence="3">
    <location>
        <begin position="67"/>
        <end position="91"/>
    </location>
</feature>
<dbReference type="PANTHER" id="PTHR38781">
    <property type="entry name" value="ANTITOXIN DINJ-RELATED"/>
    <property type="match status" value="1"/>
</dbReference>
<accession>A0A1F5MI68</accession>
<proteinExistence type="inferred from homology"/>
<dbReference type="EMBL" id="MFDT01000013">
    <property type="protein sequence ID" value="OGE64970.1"/>
    <property type="molecule type" value="Genomic_DNA"/>
</dbReference>
<evidence type="ECO:0000313" key="4">
    <source>
        <dbReference type="EMBL" id="OGE64970.1"/>
    </source>
</evidence>
<dbReference type="Proteomes" id="UP000178859">
    <property type="component" value="Unassembled WGS sequence"/>
</dbReference>
<gene>
    <name evidence="4" type="ORF">A3I48_04330</name>
</gene>
<dbReference type="PANTHER" id="PTHR38781:SF1">
    <property type="entry name" value="ANTITOXIN DINJ-RELATED"/>
    <property type="match status" value="1"/>
</dbReference>
<sequence length="91" mass="10311">MQTAAIYIKTDPKVKAQAQKVAKELGLSLSSLLNSWLRHVIKTKTVTFSAVNEKPSKYLLKMLKKAEKDRKQGKSSPKFENAEDAIAWLHR</sequence>
<dbReference type="AlphaFoldDB" id="A0A1F5MI68"/>
<protein>
    <recommendedName>
        <fullName evidence="6">Damage-inducible protein J</fullName>
    </recommendedName>
</protein>
<evidence type="ECO:0000256" key="3">
    <source>
        <dbReference type="SAM" id="MobiDB-lite"/>
    </source>
</evidence>
<evidence type="ECO:0000256" key="2">
    <source>
        <dbReference type="ARBA" id="ARBA00022649"/>
    </source>
</evidence>
<dbReference type="InterPro" id="IPR013321">
    <property type="entry name" value="Arc_rbn_hlx_hlx"/>
</dbReference>
<dbReference type="Pfam" id="PF04221">
    <property type="entry name" value="RelB"/>
    <property type="match status" value="1"/>
</dbReference>
<comment type="similarity">
    <text evidence="1">Belongs to the RelB/DinJ antitoxin family.</text>
</comment>
<comment type="caution">
    <text evidence="4">The sequence shown here is derived from an EMBL/GenBank/DDBJ whole genome shotgun (WGS) entry which is preliminary data.</text>
</comment>
<evidence type="ECO:0000313" key="5">
    <source>
        <dbReference type="Proteomes" id="UP000178859"/>
    </source>
</evidence>